<gene>
    <name evidence="1" type="ORF">ACFQ08_05580</name>
</gene>
<feature type="non-terminal residue" evidence="1">
    <location>
        <position position="92"/>
    </location>
</feature>
<evidence type="ECO:0000313" key="1">
    <source>
        <dbReference type="EMBL" id="MFD0884025.1"/>
    </source>
</evidence>
<proteinExistence type="predicted"/>
<dbReference type="Proteomes" id="UP001597024">
    <property type="component" value="Unassembled WGS sequence"/>
</dbReference>
<keyword evidence="2" id="KW-1185">Reference proteome</keyword>
<name>A0ABW3DJE6_9ACTN</name>
<accession>A0ABW3DJE6</accession>
<comment type="caution">
    <text evidence="1">The sequence shown here is derived from an EMBL/GenBank/DDBJ whole genome shotgun (WGS) entry which is preliminary data.</text>
</comment>
<organism evidence="1 2">
    <name type="scientific">Streptosporangium algeriense</name>
    <dbReference type="NCBI Taxonomy" id="1682748"/>
    <lineage>
        <taxon>Bacteria</taxon>
        <taxon>Bacillati</taxon>
        <taxon>Actinomycetota</taxon>
        <taxon>Actinomycetes</taxon>
        <taxon>Streptosporangiales</taxon>
        <taxon>Streptosporangiaceae</taxon>
        <taxon>Streptosporangium</taxon>
    </lineage>
</organism>
<dbReference type="EMBL" id="JBHTHX010000104">
    <property type="protein sequence ID" value="MFD0884025.1"/>
    <property type="molecule type" value="Genomic_DNA"/>
</dbReference>
<sequence>MRHYPTDLLLAVEHAERHPAEVLTEHGLTGLLNGTALTEALEELFDGLGRYPWRPLLDGDVEEFAPVGTVPLDDEDPQATLRGLLYGLATGN</sequence>
<evidence type="ECO:0000313" key="2">
    <source>
        <dbReference type="Proteomes" id="UP001597024"/>
    </source>
</evidence>
<reference evidence="2" key="1">
    <citation type="journal article" date="2019" name="Int. J. Syst. Evol. Microbiol.">
        <title>The Global Catalogue of Microorganisms (GCM) 10K type strain sequencing project: providing services to taxonomists for standard genome sequencing and annotation.</title>
        <authorList>
            <consortium name="The Broad Institute Genomics Platform"/>
            <consortium name="The Broad Institute Genome Sequencing Center for Infectious Disease"/>
            <person name="Wu L."/>
            <person name="Ma J."/>
        </authorList>
    </citation>
    <scope>NUCLEOTIDE SEQUENCE [LARGE SCALE GENOMIC DNA]</scope>
    <source>
        <strain evidence="2">CCUG 62974</strain>
    </source>
</reference>
<protein>
    <submittedName>
        <fullName evidence="1">Uncharacterized protein</fullName>
    </submittedName>
</protein>